<dbReference type="GO" id="GO:0052691">
    <property type="term" value="F:UDP-arabinopyranose mutase activity"/>
    <property type="evidence" value="ECO:0007669"/>
    <property type="project" value="TreeGrafter"/>
</dbReference>
<dbReference type="AlphaFoldDB" id="A0A4Y1RTA1"/>
<comment type="similarity">
    <text evidence="2">Belongs to the RGP family.</text>
</comment>
<feature type="non-terminal residue" evidence="5">
    <location>
        <position position="1"/>
    </location>
</feature>
<evidence type="ECO:0000256" key="2">
    <source>
        <dbReference type="ARBA" id="ARBA00008986"/>
    </source>
</evidence>
<dbReference type="PANTHER" id="PTHR31682:SF44">
    <property type="entry name" value="UDP-ARABINOPYRANOSE MUTASE 3"/>
    <property type="match status" value="1"/>
</dbReference>
<dbReference type="GO" id="GO:0005829">
    <property type="term" value="C:cytosol"/>
    <property type="evidence" value="ECO:0007669"/>
    <property type="project" value="TreeGrafter"/>
</dbReference>
<reference evidence="5" key="1">
    <citation type="journal article" date="2019" name="Science">
        <title>Mutation of a bHLH transcription factor allowed almond domestication.</title>
        <authorList>
            <person name="Sanchez-Perez R."/>
            <person name="Pavan S."/>
            <person name="Mazzeo R."/>
            <person name="Moldovan C."/>
            <person name="Aiese Cigliano R."/>
            <person name="Del Cueto J."/>
            <person name="Ricciardi F."/>
            <person name="Lotti C."/>
            <person name="Ricciardi L."/>
            <person name="Dicenta F."/>
            <person name="Lopez-Marques R.L."/>
            <person name="Lindberg Moller B."/>
        </authorList>
    </citation>
    <scope>NUCLEOTIDE SEQUENCE</scope>
</reference>
<keyword evidence="3" id="KW-0333">Golgi apparatus</keyword>
<gene>
    <name evidence="5" type="ORF">Prudu_018944</name>
</gene>
<accession>A0A4Y1RTA1</accession>
<dbReference type="EMBL" id="AP019303">
    <property type="protein sequence ID" value="BBH07108.1"/>
    <property type="molecule type" value="Genomic_DNA"/>
</dbReference>
<name>A0A4Y1RTA1_PRUDU</name>
<protein>
    <submittedName>
        <fullName evidence="5">Reversibly glycosylated polypeptide 1</fullName>
    </submittedName>
</protein>
<dbReference type="Pfam" id="PF03214">
    <property type="entry name" value="RGP"/>
    <property type="match status" value="1"/>
</dbReference>
<dbReference type="GO" id="GO:0071555">
    <property type="term" value="P:cell wall organization"/>
    <property type="evidence" value="ECO:0007669"/>
    <property type="project" value="UniProtKB-KW"/>
</dbReference>
<proteinExistence type="inferred from homology"/>
<evidence type="ECO:0000256" key="4">
    <source>
        <dbReference type="ARBA" id="ARBA00023316"/>
    </source>
</evidence>
<evidence type="ECO:0000256" key="3">
    <source>
        <dbReference type="ARBA" id="ARBA00023034"/>
    </source>
</evidence>
<dbReference type="GO" id="GO:0033356">
    <property type="term" value="P:UDP-L-arabinose metabolic process"/>
    <property type="evidence" value="ECO:0007669"/>
    <property type="project" value="TreeGrafter"/>
</dbReference>
<comment type="subcellular location">
    <subcellularLocation>
        <location evidence="1">Golgi apparatus</location>
    </subcellularLocation>
</comment>
<dbReference type="GO" id="GO:0005794">
    <property type="term" value="C:Golgi apparatus"/>
    <property type="evidence" value="ECO:0007669"/>
    <property type="project" value="UniProtKB-SubCell"/>
</dbReference>
<dbReference type="InterPro" id="IPR037595">
    <property type="entry name" value="RGP_fam"/>
</dbReference>
<evidence type="ECO:0000256" key="1">
    <source>
        <dbReference type="ARBA" id="ARBA00004555"/>
    </source>
</evidence>
<keyword evidence="4" id="KW-0961">Cell wall biogenesis/degradation</keyword>
<organism evidence="5">
    <name type="scientific">Prunus dulcis</name>
    <name type="common">Almond</name>
    <name type="synonym">Amygdalus dulcis</name>
    <dbReference type="NCBI Taxonomy" id="3755"/>
    <lineage>
        <taxon>Eukaryota</taxon>
        <taxon>Viridiplantae</taxon>
        <taxon>Streptophyta</taxon>
        <taxon>Embryophyta</taxon>
        <taxon>Tracheophyta</taxon>
        <taxon>Spermatophyta</taxon>
        <taxon>Magnoliopsida</taxon>
        <taxon>eudicotyledons</taxon>
        <taxon>Gunneridae</taxon>
        <taxon>Pentapetalae</taxon>
        <taxon>rosids</taxon>
        <taxon>fabids</taxon>
        <taxon>Rosales</taxon>
        <taxon>Rosaceae</taxon>
        <taxon>Amygdaloideae</taxon>
        <taxon>Amygdaleae</taxon>
        <taxon>Prunus</taxon>
    </lineage>
</organism>
<feature type="non-terminal residue" evidence="5">
    <location>
        <position position="140"/>
    </location>
</feature>
<sequence length="140" mass="15836">AKEEAKIRSGSRRKSGCDFVRCVVCSGKMQHLMGTEGVIVDHVEKITVAVSDMIKPTTAEDGGTRICWKETRRCRCRVDTTLIQIAKDPSGKEINALEQHIKNLLNPSTPLFFNTLNDPYKEDTDLFQLNKYYKIKFGVV</sequence>
<evidence type="ECO:0000313" key="5">
    <source>
        <dbReference type="EMBL" id="BBH07108.1"/>
    </source>
</evidence>
<dbReference type="PANTHER" id="PTHR31682">
    <property type="entry name" value="UDP-ARABINOSE MUTASE"/>
    <property type="match status" value="1"/>
</dbReference>